<gene>
    <name evidence="1" type="ORF">CAL12_06895</name>
</gene>
<dbReference type="OrthoDB" id="9822386at2"/>
<accession>A0A1W6YHN8</accession>
<dbReference type="KEGG" id="bgv:CAL12_06895"/>
<name>A0A1W6YHN8_9BORD</name>
<dbReference type="AlphaFoldDB" id="A0A1W6YHN8"/>
<sequence length="206" mass="22168">MQLPSYKPAAGTSGVRQAAESGHVEVVRTITDALAWDEAIVGYYSHLAITLPQYAELHAPVAAGSPGHHAIREQLIALATKAASLLRDAGKGAGKGACDDADSAGRLRLGLMHRLACDTLEAHERAYFYSRTFKETFEEKVARADLARPEDGEKARQELHVICYLLGDPSAFVLYTAATKVLRDFSGCAPHLARVMPPSARPTFPG</sequence>
<keyword evidence="2" id="KW-1185">Reference proteome</keyword>
<proteinExistence type="predicted"/>
<protein>
    <submittedName>
        <fullName evidence="1">Uncharacterized protein</fullName>
    </submittedName>
</protein>
<organism evidence="1 2">
    <name type="scientific">Bordetella genomosp. 8</name>
    <dbReference type="NCBI Taxonomy" id="1416806"/>
    <lineage>
        <taxon>Bacteria</taxon>
        <taxon>Pseudomonadati</taxon>
        <taxon>Pseudomonadota</taxon>
        <taxon>Betaproteobacteria</taxon>
        <taxon>Burkholderiales</taxon>
        <taxon>Alcaligenaceae</taxon>
        <taxon>Bordetella</taxon>
    </lineage>
</organism>
<evidence type="ECO:0000313" key="2">
    <source>
        <dbReference type="Proteomes" id="UP000194151"/>
    </source>
</evidence>
<dbReference type="RefSeq" id="WP_086063810.1">
    <property type="nucleotide sequence ID" value="NZ_CP021108.1"/>
</dbReference>
<reference evidence="1 2" key="1">
    <citation type="submission" date="2017-05" db="EMBL/GenBank/DDBJ databases">
        <title>Complete and WGS of Bordetella genogroups.</title>
        <authorList>
            <person name="Spilker T."/>
            <person name="LiPuma J."/>
        </authorList>
    </citation>
    <scope>NUCLEOTIDE SEQUENCE [LARGE SCALE GENOMIC DNA]</scope>
    <source>
        <strain evidence="1 2">AU19157</strain>
    </source>
</reference>
<evidence type="ECO:0000313" key="1">
    <source>
        <dbReference type="EMBL" id="ARP80587.1"/>
    </source>
</evidence>
<dbReference type="EMBL" id="CP021108">
    <property type="protein sequence ID" value="ARP80587.1"/>
    <property type="molecule type" value="Genomic_DNA"/>
</dbReference>
<dbReference type="Proteomes" id="UP000194151">
    <property type="component" value="Chromosome"/>
</dbReference>